<evidence type="ECO:0000256" key="1">
    <source>
        <dbReference type="SAM" id="Phobius"/>
    </source>
</evidence>
<keyword evidence="1" id="KW-0472">Membrane</keyword>
<gene>
    <name evidence="2" type="ORF">DPMN_122742</name>
</gene>
<comment type="caution">
    <text evidence="2">The sequence shown here is derived from an EMBL/GenBank/DDBJ whole genome shotgun (WGS) entry which is preliminary data.</text>
</comment>
<keyword evidence="1" id="KW-0812">Transmembrane</keyword>
<accession>A0A9D4GPJ6</accession>
<feature type="transmembrane region" description="Helical" evidence="1">
    <location>
        <begin position="93"/>
        <end position="120"/>
    </location>
</feature>
<keyword evidence="3" id="KW-1185">Reference proteome</keyword>
<protein>
    <submittedName>
        <fullName evidence="2">Uncharacterized protein</fullName>
    </submittedName>
</protein>
<evidence type="ECO:0000313" key="2">
    <source>
        <dbReference type="EMBL" id="KAH3820989.1"/>
    </source>
</evidence>
<dbReference type="Proteomes" id="UP000828390">
    <property type="component" value="Unassembled WGS sequence"/>
</dbReference>
<dbReference type="EMBL" id="JAIWYP010000005">
    <property type="protein sequence ID" value="KAH3820989.1"/>
    <property type="molecule type" value="Genomic_DNA"/>
</dbReference>
<evidence type="ECO:0000313" key="3">
    <source>
        <dbReference type="Proteomes" id="UP000828390"/>
    </source>
</evidence>
<dbReference type="AlphaFoldDB" id="A0A9D4GPJ6"/>
<proteinExistence type="predicted"/>
<reference evidence="2" key="1">
    <citation type="journal article" date="2019" name="bioRxiv">
        <title>The Genome of the Zebra Mussel, Dreissena polymorpha: A Resource for Invasive Species Research.</title>
        <authorList>
            <person name="McCartney M.A."/>
            <person name="Auch B."/>
            <person name="Kono T."/>
            <person name="Mallez S."/>
            <person name="Zhang Y."/>
            <person name="Obille A."/>
            <person name="Becker A."/>
            <person name="Abrahante J.E."/>
            <person name="Garbe J."/>
            <person name="Badalamenti J.P."/>
            <person name="Herman A."/>
            <person name="Mangelson H."/>
            <person name="Liachko I."/>
            <person name="Sullivan S."/>
            <person name="Sone E.D."/>
            <person name="Koren S."/>
            <person name="Silverstein K.A.T."/>
            <person name="Beckman K.B."/>
            <person name="Gohl D.M."/>
        </authorList>
    </citation>
    <scope>NUCLEOTIDE SEQUENCE</scope>
    <source>
        <strain evidence="2">Duluth1</strain>
        <tissue evidence="2">Whole animal</tissue>
    </source>
</reference>
<reference evidence="2" key="2">
    <citation type="submission" date="2020-11" db="EMBL/GenBank/DDBJ databases">
        <authorList>
            <person name="McCartney M.A."/>
            <person name="Auch B."/>
            <person name="Kono T."/>
            <person name="Mallez S."/>
            <person name="Becker A."/>
            <person name="Gohl D.M."/>
            <person name="Silverstein K.A.T."/>
            <person name="Koren S."/>
            <person name="Bechman K.B."/>
            <person name="Herman A."/>
            <person name="Abrahante J.E."/>
            <person name="Garbe J."/>
        </authorList>
    </citation>
    <scope>NUCLEOTIDE SEQUENCE</scope>
    <source>
        <strain evidence="2">Duluth1</strain>
        <tissue evidence="2">Whole animal</tissue>
    </source>
</reference>
<organism evidence="2 3">
    <name type="scientific">Dreissena polymorpha</name>
    <name type="common">Zebra mussel</name>
    <name type="synonym">Mytilus polymorpha</name>
    <dbReference type="NCBI Taxonomy" id="45954"/>
    <lineage>
        <taxon>Eukaryota</taxon>
        <taxon>Metazoa</taxon>
        <taxon>Spiralia</taxon>
        <taxon>Lophotrochozoa</taxon>
        <taxon>Mollusca</taxon>
        <taxon>Bivalvia</taxon>
        <taxon>Autobranchia</taxon>
        <taxon>Heteroconchia</taxon>
        <taxon>Euheterodonta</taxon>
        <taxon>Imparidentia</taxon>
        <taxon>Neoheterodontei</taxon>
        <taxon>Myida</taxon>
        <taxon>Dreissenoidea</taxon>
        <taxon>Dreissenidae</taxon>
        <taxon>Dreissena</taxon>
    </lineage>
</organism>
<name>A0A9D4GPJ6_DREPO</name>
<sequence>MPEHTPDPYITQPRARKNVFLYCFGHIVLPNIFCRKRSHNTRHFVTWISYERTRYAIGMPTCYNGRSHERINGACLSHRLPASGLPRVRRKPLFLLFLLFLPDSTLGALSVTFSALLLVLVKWADPGGTAIPGQPVTRAEQAPDISSVSKNQFNIEVPQWGTYPILS</sequence>
<keyword evidence="1" id="KW-1133">Transmembrane helix</keyword>